<keyword evidence="6 8" id="KW-0413">Isomerase</keyword>
<comment type="catalytic activity">
    <reaction evidence="1 8">
        <text>(S)-4-amino-5-oxopentanoate = 5-aminolevulinate</text>
        <dbReference type="Rhea" id="RHEA:14265"/>
        <dbReference type="ChEBI" id="CHEBI:57501"/>
        <dbReference type="ChEBI" id="CHEBI:356416"/>
        <dbReference type="EC" id="5.4.3.8"/>
    </reaction>
</comment>
<comment type="pathway">
    <text evidence="3">Porphyrin-containing compound metabolism; protoporphyrin-IX biosynthesis; 5-aminolevulinate from L-glutamyl-tRNA(Glu): step 2/2.</text>
</comment>
<dbReference type="InterPro" id="IPR015421">
    <property type="entry name" value="PyrdxlP-dep_Trfase_major"/>
</dbReference>
<proteinExistence type="inferred from homology"/>
<organism evidence="9 10">
    <name type="scientific">Nocardia stercoris</name>
    <dbReference type="NCBI Taxonomy" id="2483361"/>
    <lineage>
        <taxon>Bacteria</taxon>
        <taxon>Bacillati</taxon>
        <taxon>Actinomycetota</taxon>
        <taxon>Actinomycetes</taxon>
        <taxon>Mycobacteriales</taxon>
        <taxon>Nocardiaceae</taxon>
        <taxon>Nocardia</taxon>
    </lineage>
</organism>
<keyword evidence="8" id="KW-0963">Cytoplasm</keyword>
<dbReference type="GO" id="GO:0008483">
    <property type="term" value="F:transaminase activity"/>
    <property type="evidence" value="ECO:0007669"/>
    <property type="project" value="InterPro"/>
</dbReference>
<dbReference type="InterPro" id="IPR049704">
    <property type="entry name" value="Aminotrans_3_PPA_site"/>
</dbReference>
<dbReference type="GO" id="GO:0030170">
    <property type="term" value="F:pyridoxal phosphate binding"/>
    <property type="evidence" value="ECO:0007669"/>
    <property type="project" value="InterPro"/>
</dbReference>
<dbReference type="EC" id="5.4.3.8" evidence="8"/>
<name>A0A3M2L1P8_9NOCA</name>
<evidence type="ECO:0000313" key="9">
    <source>
        <dbReference type="EMBL" id="RMI30866.1"/>
    </source>
</evidence>
<dbReference type="SUPFAM" id="SSF53383">
    <property type="entry name" value="PLP-dependent transferases"/>
    <property type="match status" value="1"/>
</dbReference>
<dbReference type="Pfam" id="PF00202">
    <property type="entry name" value="Aminotran_3"/>
    <property type="match status" value="1"/>
</dbReference>
<feature type="modified residue" description="N6-(pyridoxal phosphate)lysine" evidence="8">
    <location>
        <position position="314"/>
    </location>
</feature>
<evidence type="ECO:0000256" key="4">
    <source>
        <dbReference type="ARBA" id="ARBA00008981"/>
    </source>
</evidence>
<evidence type="ECO:0000256" key="8">
    <source>
        <dbReference type="HAMAP-Rule" id="MF_00375"/>
    </source>
</evidence>
<comment type="caution">
    <text evidence="9">The sequence shown here is derived from an EMBL/GenBank/DDBJ whole genome shotgun (WGS) entry which is preliminary data.</text>
</comment>
<dbReference type="AlphaFoldDB" id="A0A3M2L1P8"/>
<dbReference type="EMBL" id="RFFH01000008">
    <property type="protein sequence ID" value="RMI30866.1"/>
    <property type="molecule type" value="Genomic_DNA"/>
</dbReference>
<dbReference type="FunFam" id="3.40.640.10:FF:000021">
    <property type="entry name" value="Glutamate-1-semialdehyde 2,1-aminomutase"/>
    <property type="match status" value="1"/>
</dbReference>
<evidence type="ECO:0000256" key="7">
    <source>
        <dbReference type="ARBA" id="ARBA00023244"/>
    </source>
</evidence>
<dbReference type="UniPathway" id="UPA00251">
    <property type="reaction ID" value="UER00317"/>
</dbReference>
<dbReference type="Gene3D" id="3.40.640.10">
    <property type="entry name" value="Type I PLP-dependent aspartate aminotransferase-like (Major domain)"/>
    <property type="match status" value="1"/>
</dbReference>
<keyword evidence="10" id="KW-1185">Reference proteome</keyword>
<accession>A0A3M2L1P8</accession>
<dbReference type="HAMAP" id="MF_00375">
    <property type="entry name" value="HemL_aminotrans_3"/>
    <property type="match status" value="1"/>
</dbReference>
<sequence>MRRQPRSDRLTNIVPRRVVACHTLLHPVADRCGRAATLGAVSSSPCATQVPVSAQLFERAAAIIPGGVNSPVRAFKSVGGTPRFITSAQGCHLTDADGVDYVDLVCSWGPMILGHAHPAVVEAVQRAATGGLSFGAPTEAEIVLAETIAERVSPVERVRLVSSGTEATMSAVRLARGFTGRSKIIKFSGCYHGHVDALLADAGSGVATLGLPTSPGVTGAQASDTLVLPYNDLDAVAAAFAAHPGEIACVITEAAAGNMGAVAPVPGFNAGLRKLTADNGALLIMDEVMTGFRVSRSGWFGRDGVAGDLYTFGKVMSGGLPAAAFGGRADIMNHLAPNGPVYQAGTLSGNPVAVAAGLATLRAADDAVYAALDRNADRLGALFTEALVAAGVPHQVQFAGNMVSVFFADQPVTDYAGAKASQTWRYPAFFHALLDRGVYAPPSAFEAWFVSAALDEDAFDRIATALPAAAAAAAAATPEGPSA</sequence>
<dbReference type="InterPro" id="IPR004639">
    <property type="entry name" value="4pyrrol_synth_GluAld_NH2Trfase"/>
</dbReference>
<dbReference type="CDD" id="cd00610">
    <property type="entry name" value="OAT_like"/>
    <property type="match status" value="1"/>
</dbReference>
<dbReference type="NCBIfam" id="TIGR00713">
    <property type="entry name" value="hemL"/>
    <property type="match status" value="1"/>
</dbReference>
<evidence type="ECO:0000256" key="5">
    <source>
        <dbReference type="ARBA" id="ARBA00022898"/>
    </source>
</evidence>
<dbReference type="OrthoDB" id="9801052at2"/>
<dbReference type="GO" id="GO:0005737">
    <property type="term" value="C:cytoplasm"/>
    <property type="evidence" value="ECO:0007669"/>
    <property type="project" value="UniProtKB-SubCell"/>
</dbReference>
<evidence type="ECO:0000256" key="1">
    <source>
        <dbReference type="ARBA" id="ARBA00001579"/>
    </source>
</evidence>
<dbReference type="PANTHER" id="PTHR43713:SF3">
    <property type="entry name" value="GLUTAMATE-1-SEMIALDEHYDE 2,1-AMINOMUTASE 1, CHLOROPLASTIC-RELATED"/>
    <property type="match status" value="1"/>
</dbReference>
<evidence type="ECO:0000256" key="2">
    <source>
        <dbReference type="ARBA" id="ARBA00001933"/>
    </source>
</evidence>
<comment type="similarity">
    <text evidence="4 8">Belongs to the class-III pyridoxal-phosphate-dependent aminotransferase family. HemL subfamily.</text>
</comment>
<gene>
    <name evidence="8 9" type="primary">hemL</name>
    <name evidence="9" type="ORF">EBN03_19665</name>
</gene>
<dbReference type="NCBIfam" id="NF000818">
    <property type="entry name" value="PRK00062.1"/>
    <property type="match status" value="1"/>
</dbReference>
<evidence type="ECO:0000256" key="6">
    <source>
        <dbReference type="ARBA" id="ARBA00023235"/>
    </source>
</evidence>
<dbReference type="PROSITE" id="PS00600">
    <property type="entry name" value="AA_TRANSFER_CLASS_3"/>
    <property type="match status" value="1"/>
</dbReference>
<dbReference type="InterPro" id="IPR015424">
    <property type="entry name" value="PyrdxlP-dep_Trfase"/>
</dbReference>
<dbReference type="InterPro" id="IPR005814">
    <property type="entry name" value="Aminotrans_3"/>
</dbReference>
<comment type="subcellular location">
    <subcellularLocation>
        <location evidence="8">Cytoplasm</location>
    </subcellularLocation>
</comment>
<dbReference type="InterPro" id="IPR015422">
    <property type="entry name" value="PyrdxlP-dep_Trfase_small"/>
</dbReference>
<comment type="subunit">
    <text evidence="8">Homodimer.</text>
</comment>
<dbReference type="GO" id="GO:0042286">
    <property type="term" value="F:glutamate-1-semialdehyde 2,1-aminomutase activity"/>
    <property type="evidence" value="ECO:0007669"/>
    <property type="project" value="UniProtKB-UniRule"/>
</dbReference>
<keyword evidence="7 8" id="KW-0627">Porphyrin biosynthesis</keyword>
<evidence type="ECO:0000313" key="10">
    <source>
        <dbReference type="Proteomes" id="UP000279275"/>
    </source>
</evidence>
<dbReference type="GO" id="GO:0006782">
    <property type="term" value="P:protoporphyrinogen IX biosynthetic process"/>
    <property type="evidence" value="ECO:0007669"/>
    <property type="project" value="UniProtKB-UniRule"/>
</dbReference>
<reference evidence="9 10" key="1">
    <citation type="submission" date="2018-10" db="EMBL/GenBank/DDBJ databases">
        <title>Isolation from cow dung.</title>
        <authorList>
            <person name="Ling L."/>
        </authorList>
    </citation>
    <scope>NUCLEOTIDE SEQUENCE [LARGE SCALE GENOMIC DNA]</scope>
    <source>
        <strain evidence="9 10">NEAU-LL90</strain>
    </source>
</reference>
<dbReference type="Gene3D" id="3.90.1150.10">
    <property type="entry name" value="Aspartate Aminotransferase, domain 1"/>
    <property type="match status" value="1"/>
</dbReference>
<dbReference type="PANTHER" id="PTHR43713">
    <property type="entry name" value="GLUTAMATE-1-SEMIALDEHYDE 2,1-AMINOMUTASE"/>
    <property type="match status" value="1"/>
</dbReference>
<comment type="cofactor">
    <cofactor evidence="2 8">
        <name>pyridoxal 5'-phosphate</name>
        <dbReference type="ChEBI" id="CHEBI:597326"/>
    </cofactor>
</comment>
<dbReference type="Proteomes" id="UP000279275">
    <property type="component" value="Unassembled WGS sequence"/>
</dbReference>
<keyword evidence="5 8" id="KW-0663">Pyridoxal phosphate</keyword>
<protein>
    <recommendedName>
        <fullName evidence="8">Glutamate-1-semialdehyde 2,1-aminomutase</fullName>
        <shortName evidence="8">GSA</shortName>
        <ecNumber evidence="8">5.4.3.8</ecNumber>
    </recommendedName>
    <alternativeName>
        <fullName evidence="8">Glutamate-1-semialdehyde aminotransferase</fullName>
        <shortName evidence="8">GSA-AT</shortName>
    </alternativeName>
</protein>
<evidence type="ECO:0000256" key="3">
    <source>
        <dbReference type="ARBA" id="ARBA00004819"/>
    </source>
</evidence>